<sequence>MYGSFLTFTFYGMMAVAMTPNHHMASVVFSAFYGIWNLFSGFLLPRPSMPVWWEWYYWLCPVS</sequence>
<protein>
    <submittedName>
        <fullName evidence="8">(rape) hypothetical protein</fullName>
    </submittedName>
    <submittedName>
        <fullName evidence="9">BnaA09g56890D protein</fullName>
    </submittedName>
</protein>
<feature type="domain" description="ABC-2 type transporter transmembrane" evidence="7">
    <location>
        <begin position="2"/>
        <end position="63"/>
    </location>
</feature>
<evidence type="ECO:0000256" key="2">
    <source>
        <dbReference type="ARBA" id="ARBA00022448"/>
    </source>
</evidence>
<dbReference type="PaxDb" id="3708-A0A078IZK8"/>
<evidence type="ECO:0000256" key="4">
    <source>
        <dbReference type="ARBA" id="ARBA00022989"/>
    </source>
</evidence>
<gene>
    <name evidence="9" type="primary">BnaA09g56890D</name>
    <name evidence="8" type="ORF">DARMORV10_A09P61370.1</name>
    <name evidence="9" type="ORF">GSBRNA2T00017650001</name>
</gene>
<dbReference type="GO" id="GO:0140359">
    <property type="term" value="F:ABC-type transporter activity"/>
    <property type="evidence" value="ECO:0007669"/>
    <property type="project" value="InterPro"/>
</dbReference>
<dbReference type="Proteomes" id="UP001295469">
    <property type="component" value="Chromosome A09"/>
</dbReference>
<accession>A0A078IZK8</accession>
<evidence type="ECO:0000256" key="3">
    <source>
        <dbReference type="ARBA" id="ARBA00022692"/>
    </source>
</evidence>
<dbReference type="PANTHER" id="PTHR19241">
    <property type="entry name" value="ATP-BINDING CASSETTE TRANSPORTER"/>
    <property type="match status" value="1"/>
</dbReference>
<comment type="subcellular location">
    <subcellularLocation>
        <location evidence="1">Membrane</location>
        <topology evidence="1">Multi-pass membrane protein</topology>
    </subcellularLocation>
</comment>
<dbReference type="Pfam" id="PF01061">
    <property type="entry name" value="ABC2_membrane"/>
    <property type="match status" value="1"/>
</dbReference>
<keyword evidence="5 6" id="KW-0472">Membrane</keyword>
<dbReference type="STRING" id="3708.A0A078IZK8"/>
<dbReference type="InterPro" id="IPR013525">
    <property type="entry name" value="ABC2_TM"/>
</dbReference>
<dbReference type="AlphaFoldDB" id="A0A078IZK8"/>
<evidence type="ECO:0000313" key="8">
    <source>
        <dbReference type="EMBL" id="CAF2050592.1"/>
    </source>
</evidence>
<evidence type="ECO:0000313" key="9">
    <source>
        <dbReference type="EMBL" id="CDY55994.1"/>
    </source>
</evidence>
<reference evidence="9 10" key="1">
    <citation type="journal article" date="2014" name="Science">
        <title>Plant genetics. Early allopolyploid evolution in the post-Neolithic Brassica napus oilseed genome.</title>
        <authorList>
            <person name="Chalhoub B."/>
            <person name="Denoeud F."/>
            <person name="Liu S."/>
            <person name="Parkin I.A."/>
            <person name="Tang H."/>
            <person name="Wang X."/>
            <person name="Chiquet J."/>
            <person name="Belcram H."/>
            <person name="Tong C."/>
            <person name="Samans B."/>
            <person name="Correa M."/>
            <person name="Da Silva C."/>
            <person name="Just J."/>
            <person name="Falentin C."/>
            <person name="Koh C.S."/>
            <person name="Le Clainche I."/>
            <person name="Bernard M."/>
            <person name="Bento P."/>
            <person name="Noel B."/>
            <person name="Labadie K."/>
            <person name="Alberti A."/>
            <person name="Charles M."/>
            <person name="Arnaud D."/>
            <person name="Guo H."/>
            <person name="Daviaud C."/>
            <person name="Alamery S."/>
            <person name="Jabbari K."/>
            <person name="Zhao M."/>
            <person name="Edger P.P."/>
            <person name="Chelaifa H."/>
            <person name="Tack D."/>
            <person name="Lassalle G."/>
            <person name="Mestiri I."/>
            <person name="Schnel N."/>
            <person name="Le Paslier M.C."/>
            <person name="Fan G."/>
            <person name="Renault V."/>
            <person name="Bayer P.E."/>
            <person name="Golicz A.A."/>
            <person name="Manoli S."/>
            <person name="Lee T.H."/>
            <person name="Thi V.H."/>
            <person name="Chalabi S."/>
            <person name="Hu Q."/>
            <person name="Fan C."/>
            <person name="Tollenaere R."/>
            <person name="Lu Y."/>
            <person name="Battail C."/>
            <person name="Shen J."/>
            <person name="Sidebottom C.H."/>
            <person name="Wang X."/>
            <person name="Canaguier A."/>
            <person name="Chauveau A."/>
            <person name="Berard A."/>
            <person name="Deniot G."/>
            <person name="Guan M."/>
            <person name="Liu Z."/>
            <person name="Sun F."/>
            <person name="Lim Y.P."/>
            <person name="Lyons E."/>
            <person name="Town C.D."/>
            <person name="Bancroft I."/>
            <person name="Wang X."/>
            <person name="Meng J."/>
            <person name="Ma J."/>
            <person name="Pires J.C."/>
            <person name="King G.J."/>
            <person name="Brunel D."/>
            <person name="Delourme R."/>
            <person name="Renard M."/>
            <person name="Aury J.M."/>
            <person name="Adams K.L."/>
            <person name="Batley J."/>
            <person name="Snowdon R.J."/>
            <person name="Tost J."/>
            <person name="Edwards D."/>
            <person name="Zhou Y."/>
            <person name="Hua W."/>
            <person name="Sharpe A.G."/>
            <person name="Paterson A.H."/>
            <person name="Guan C."/>
            <person name="Wincker P."/>
        </authorList>
    </citation>
    <scope>NUCLEOTIDE SEQUENCE [LARGE SCALE GENOMIC DNA]</scope>
    <source>
        <strain evidence="10">cv. Darmor-bzh</strain>
    </source>
</reference>
<reference evidence="8" key="3">
    <citation type="submission" date="2021-01" db="EMBL/GenBank/DDBJ databases">
        <authorList>
            <consortium name="Genoscope - CEA"/>
            <person name="William W."/>
        </authorList>
    </citation>
    <scope>NUCLEOTIDE SEQUENCE</scope>
</reference>
<keyword evidence="10" id="KW-1185">Reference proteome</keyword>
<proteinExistence type="predicted"/>
<dbReference type="Proteomes" id="UP000028999">
    <property type="component" value="Unassembled WGS sequence"/>
</dbReference>
<dbReference type="EMBL" id="LK033445">
    <property type="protein sequence ID" value="CDY55994.1"/>
    <property type="molecule type" value="Genomic_DNA"/>
</dbReference>
<keyword evidence="4 6" id="KW-1133">Transmembrane helix</keyword>
<evidence type="ECO:0000256" key="5">
    <source>
        <dbReference type="ARBA" id="ARBA00023136"/>
    </source>
</evidence>
<evidence type="ECO:0000256" key="1">
    <source>
        <dbReference type="ARBA" id="ARBA00004141"/>
    </source>
</evidence>
<dbReference type="OMA" id="PNHHMAS"/>
<dbReference type="GO" id="GO:0005886">
    <property type="term" value="C:plasma membrane"/>
    <property type="evidence" value="ECO:0007669"/>
    <property type="project" value="UniProtKB-ARBA"/>
</dbReference>
<reference evidence="9" key="2">
    <citation type="submission" date="2014-06" db="EMBL/GenBank/DDBJ databases">
        <authorList>
            <person name="Genoscope - CEA"/>
        </authorList>
    </citation>
    <scope>NUCLEOTIDE SEQUENCE</scope>
</reference>
<keyword evidence="3 6" id="KW-0812">Transmembrane</keyword>
<evidence type="ECO:0000256" key="6">
    <source>
        <dbReference type="SAM" id="Phobius"/>
    </source>
</evidence>
<dbReference type="Gramene" id="CDY55994">
    <property type="protein sequence ID" value="CDY55994"/>
    <property type="gene ID" value="GSBRNA2T00017650001"/>
</dbReference>
<dbReference type="EMBL" id="HG994363">
    <property type="protein sequence ID" value="CAF2050592.1"/>
    <property type="molecule type" value="Genomic_DNA"/>
</dbReference>
<keyword evidence="2" id="KW-0813">Transport</keyword>
<organism evidence="9 10">
    <name type="scientific">Brassica napus</name>
    <name type="common">Rape</name>
    <dbReference type="NCBI Taxonomy" id="3708"/>
    <lineage>
        <taxon>Eukaryota</taxon>
        <taxon>Viridiplantae</taxon>
        <taxon>Streptophyta</taxon>
        <taxon>Embryophyta</taxon>
        <taxon>Tracheophyta</taxon>
        <taxon>Spermatophyta</taxon>
        <taxon>Magnoliopsida</taxon>
        <taxon>eudicotyledons</taxon>
        <taxon>Gunneridae</taxon>
        <taxon>Pentapetalae</taxon>
        <taxon>rosids</taxon>
        <taxon>malvids</taxon>
        <taxon>Brassicales</taxon>
        <taxon>Brassicaceae</taxon>
        <taxon>Brassiceae</taxon>
        <taxon>Brassica</taxon>
    </lineage>
</organism>
<evidence type="ECO:0000313" key="10">
    <source>
        <dbReference type="Proteomes" id="UP000028999"/>
    </source>
</evidence>
<feature type="transmembrane region" description="Helical" evidence="6">
    <location>
        <begin position="23"/>
        <end position="44"/>
    </location>
</feature>
<evidence type="ECO:0000259" key="7">
    <source>
        <dbReference type="Pfam" id="PF01061"/>
    </source>
</evidence>
<name>A0A078IZK8_BRANA</name>